<dbReference type="EMBL" id="CP006644">
    <property type="protein sequence ID" value="AHE55059.1"/>
    <property type="molecule type" value="Genomic_DNA"/>
</dbReference>
<evidence type="ECO:0000313" key="2">
    <source>
        <dbReference type="Proteomes" id="UP000018851"/>
    </source>
</evidence>
<evidence type="ECO:0008006" key="3">
    <source>
        <dbReference type="Google" id="ProtNLM"/>
    </source>
</evidence>
<dbReference type="eggNOG" id="COG4805">
    <property type="taxonomic scope" value="Bacteria"/>
</dbReference>
<dbReference type="KEGG" id="ssan:NX02_16905"/>
<accession>W0AAW7</accession>
<dbReference type="PANTHER" id="PTHR33361">
    <property type="entry name" value="GLR0591 PROTEIN"/>
    <property type="match status" value="1"/>
</dbReference>
<keyword evidence="2" id="KW-1185">Reference proteome</keyword>
<gene>
    <name evidence="1" type="ORF">NX02_16905</name>
</gene>
<reference evidence="1 2" key="1">
    <citation type="submission" date="2013-07" db="EMBL/GenBank/DDBJ databases">
        <title>Completed genome of Sphingomonas sanxanigenens NX02.</title>
        <authorList>
            <person name="Ma T."/>
            <person name="Huang H."/>
            <person name="Wu M."/>
            <person name="Li X."/>
            <person name="Li G."/>
        </authorList>
    </citation>
    <scope>NUCLEOTIDE SEQUENCE [LARGE SCALE GENOMIC DNA]</scope>
    <source>
        <strain evidence="1 2">NX02</strain>
    </source>
</reference>
<protein>
    <recommendedName>
        <fullName evidence="3">DUF885 domain-containing protein</fullName>
    </recommendedName>
</protein>
<proteinExistence type="predicted"/>
<dbReference type="Pfam" id="PF05960">
    <property type="entry name" value="DUF885"/>
    <property type="match status" value="1"/>
</dbReference>
<dbReference type="PATRIC" id="fig|1123269.5.peg.3306"/>
<dbReference type="HOGENOM" id="CLU_018914_0_0_5"/>
<dbReference type="RefSeq" id="WP_245648611.1">
    <property type="nucleotide sequence ID" value="NZ_CP006644.1"/>
</dbReference>
<dbReference type="AlphaFoldDB" id="W0AAW7"/>
<dbReference type="Proteomes" id="UP000018851">
    <property type="component" value="Chromosome"/>
</dbReference>
<sequence>MPPPTVGPLDVLTDELLAHIPETATYNGTPAAMNGGPAARRMDDYSPAGEAAWRDALREGAERLATIRVAADPLTATRLAVAGAILENGVRSAGIAYGRTNPFNFSGHVPYLVTQVAGPHIDTVNMLASQQSVATPRAVDAWIAKLDGFEGGFAGVVEKLKADEAAGCRPPRALLMRTLPVLDAFLAGKAEDHVLIRSFTQRIGEAGLSVEMRRTAIRRATTALRRRARPAIAKLRNRIAAMLVTAREEDGLWAQPEGAALYAANVRALGDTPLPPEDVHALGLDEVARISAEMEALLRARGLTGGSVGARMDALASDPANQFADSDAGRDELLDYVRGLVSAAEARYPDLLPPDLIPTQHLVVKRVPVASQEGAPGGYYDGPSLDGSRPGTYWINLRDMRAVPRFSLPTLSYHEGVPGHHTQGSIATALPEAPLMIRIASFNAYQEGWALYSERLMAELGAYAKDPLGDLGRLQDELFRAVRLVVDTGMHHKRWSRMRAITYMRDTTGSADSEVTAEIERYMAWPGQALGYKLGQLRLLDLREKARAKRGFSLQRFHGVVLGGGAMPLDLVEARLGEAV</sequence>
<organism evidence="1 2">
    <name type="scientific">Sphingomonas sanxanigenens DSM 19645 = NX02</name>
    <dbReference type="NCBI Taxonomy" id="1123269"/>
    <lineage>
        <taxon>Bacteria</taxon>
        <taxon>Pseudomonadati</taxon>
        <taxon>Pseudomonadota</taxon>
        <taxon>Alphaproteobacteria</taxon>
        <taxon>Sphingomonadales</taxon>
        <taxon>Sphingomonadaceae</taxon>
        <taxon>Sphingomonas</taxon>
    </lineage>
</organism>
<evidence type="ECO:0000313" key="1">
    <source>
        <dbReference type="EMBL" id="AHE55059.1"/>
    </source>
</evidence>
<dbReference type="InterPro" id="IPR010281">
    <property type="entry name" value="DUF885"/>
</dbReference>
<dbReference type="STRING" id="1123269.NX02_16905"/>
<name>W0AAW7_9SPHN</name>
<dbReference type="PANTHER" id="PTHR33361:SF2">
    <property type="entry name" value="DUF885 DOMAIN-CONTAINING PROTEIN"/>
    <property type="match status" value="1"/>
</dbReference>